<keyword evidence="2" id="KW-1185">Reference proteome</keyword>
<evidence type="ECO:0000313" key="2">
    <source>
        <dbReference type="Proteomes" id="UP001054837"/>
    </source>
</evidence>
<comment type="caution">
    <text evidence="1">The sequence shown here is derived from an EMBL/GenBank/DDBJ whole genome shotgun (WGS) entry which is preliminary data.</text>
</comment>
<evidence type="ECO:0000313" key="1">
    <source>
        <dbReference type="EMBL" id="GIX84622.1"/>
    </source>
</evidence>
<dbReference type="Proteomes" id="UP001054837">
    <property type="component" value="Unassembled WGS sequence"/>
</dbReference>
<sequence>MSYVHFAFTIDSFCQKTVDDIRSRWHQPLHIVDGQVTNHSLHSQALHEVQQSNLVLGCDRIAFHHHDVHEHVRVPWRHSSVEGQPRQSELVREAHVDDPGARPVLPAVLEDLAEVAVQFLEAHEDAGLVRDQVVFGRGDLFQGGWAGVLNFGVEA</sequence>
<accession>A0AAV4NIK1</accession>
<organism evidence="1 2">
    <name type="scientific">Caerostris darwini</name>
    <dbReference type="NCBI Taxonomy" id="1538125"/>
    <lineage>
        <taxon>Eukaryota</taxon>
        <taxon>Metazoa</taxon>
        <taxon>Ecdysozoa</taxon>
        <taxon>Arthropoda</taxon>
        <taxon>Chelicerata</taxon>
        <taxon>Arachnida</taxon>
        <taxon>Araneae</taxon>
        <taxon>Araneomorphae</taxon>
        <taxon>Entelegynae</taxon>
        <taxon>Araneoidea</taxon>
        <taxon>Araneidae</taxon>
        <taxon>Caerostris</taxon>
    </lineage>
</organism>
<gene>
    <name evidence="1" type="ORF">CDAR_552111</name>
</gene>
<dbReference type="EMBL" id="BPLQ01001732">
    <property type="protein sequence ID" value="GIX84622.1"/>
    <property type="molecule type" value="Genomic_DNA"/>
</dbReference>
<name>A0AAV4NIK1_9ARAC</name>
<proteinExistence type="predicted"/>
<protein>
    <submittedName>
        <fullName evidence="1">Uncharacterized protein</fullName>
    </submittedName>
</protein>
<dbReference type="AlphaFoldDB" id="A0AAV4NIK1"/>
<reference evidence="1 2" key="1">
    <citation type="submission" date="2021-06" db="EMBL/GenBank/DDBJ databases">
        <title>Caerostris darwini draft genome.</title>
        <authorList>
            <person name="Kono N."/>
            <person name="Arakawa K."/>
        </authorList>
    </citation>
    <scope>NUCLEOTIDE SEQUENCE [LARGE SCALE GENOMIC DNA]</scope>
</reference>